<evidence type="ECO:0000313" key="5">
    <source>
        <dbReference type="EMBL" id="WKN38866.1"/>
    </source>
</evidence>
<protein>
    <recommendedName>
        <fullName evidence="2">histidine kinase</fullName>
        <ecNumber evidence="2">2.7.13.3</ecNumber>
    </recommendedName>
</protein>
<gene>
    <name evidence="5" type="ORF">K4G66_09140</name>
</gene>
<dbReference type="SMART" id="SM00065">
    <property type="entry name" value="GAF"/>
    <property type="match status" value="1"/>
</dbReference>
<evidence type="ECO:0000256" key="1">
    <source>
        <dbReference type="ARBA" id="ARBA00000085"/>
    </source>
</evidence>
<dbReference type="InterPro" id="IPR004358">
    <property type="entry name" value="Sig_transdc_His_kin-like_C"/>
</dbReference>
<dbReference type="PROSITE" id="PS50109">
    <property type="entry name" value="HIS_KIN"/>
    <property type="match status" value="1"/>
</dbReference>
<dbReference type="EC" id="2.7.13.3" evidence="2"/>
<evidence type="ECO:0000256" key="2">
    <source>
        <dbReference type="ARBA" id="ARBA00012438"/>
    </source>
</evidence>
<dbReference type="InterPro" id="IPR029016">
    <property type="entry name" value="GAF-like_dom_sf"/>
</dbReference>
<organism evidence="5">
    <name type="scientific">Roseihalotalea indica</name>
    <dbReference type="NCBI Taxonomy" id="2867963"/>
    <lineage>
        <taxon>Bacteria</taxon>
        <taxon>Pseudomonadati</taxon>
        <taxon>Bacteroidota</taxon>
        <taxon>Cytophagia</taxon>
        <taxon>Cytophagales</taxon>
        <taxon>Catalimonadaceae</taxon>
        <taxon>Roseihalotalea</taxon>
    </lineage>
</organism>
<name>A0AA49GTX1_9BACT</name>
<dbReference type="PANTHER" id="PTHR43102:SF2">
    <property type="entry name" value="GAF DOMAIN-CONTAINING PROTEIN"/>
    <property type="match status" value="1"/>
</dbReference>
<dbReference type="SMART" id="SM00387">
    <property type="entry name" value="HATPase_c"/>
    <property type="match status" value="1"/>
</dbReference>
<dbReference type="AlphaFoldDB" id="A0AA49GTX1"/>
<evidence type="ECO:0000256" key="3">
    <source>
        <dbReference type="ARBA" id="ARBA00022553"/>
    </source>
</evidence>
<dbReference type="Gene3D" id="1.10.287.130">
    <property type="match status" value="1"/>
</dbReference>
<dbReference type="PRINTS" id="PR00344">
    <property type="entry name" value="BCTRLSENSOR"/>
</dbReference>
<reference evidence="5" key="2">
    <citation type="journal article" date="2024" name="Antonie Van Leeuwenhoek">
        <title>Roseihalotalea indica gen. nov., sp. nov., a halophilic Bacteroidetes from mesopelagic Southwest Indian Ocean with higher carbohydrate metabolic potential.</title>
        <authorList>
            <person name="Chen B."/>
            <person name="Zhang M."/>
            <person name="Lin D."/>
            <person name="Ye J."/>
            <person name="Tang K."/>
        </authorList>
    </citation>
    <scope>NUCLEOTIDE SEQUENCE</scope>
    <source>
        <strain evidence="5">TK19036</strain>
    </source>
</reference>
<keyword evidence="3" id="KW-0597">Phosphoprotein</keyword>
<dbReference type="Gene3D" id="3.30.450.40">
    <property type="match status" value="1"/>
</dbReference>
<dbReference type="SUPFAM" id="SSF55781">
    <property type="entry name" value="GAF domain-like"/>
    <property type="match status" value="1"/>
</dbReference>
<proteinExistence type="predicted"/>
<dbReference type="InterPro" id="IPR003661">
    <property type="entry name" value="HisK_dim/P_dom"/>
</dbReference>
<keyword evidence="5" id="KW-0418">Kinase</keyword>
<evidence type="ECO:0000259" key="4">
    <source>
        <dbReference type="PROSITE" id="PS50109"/>
    </source>
</evidence>
<keyword evidence="5" id="KW-0808">Transferase</keyword>
<dbReference type="InterPro" id="IPR036097">
    <property type="entry name" value="HisK_dim/P_sf"/>
</dbReference>
<sequence length="425" mass="48062">MKDLYPPLQHEERRLQELEKYHIVDTPPEKEYDDLIKLASQICRAPIAFISFLERDRQWFKAQLGIDIKETPRELAFCHYTIQDSSPQIVTDTLLDNRFRRNPMVKDDPKIRFYAGFPLITSNHHCLGALCVADRAPRNLSHEQQFALEVLARQIVNQLELRLRNGYLQKSLKNIRNEKPELPAIVSVSQSLLSIISHDLTGPVATTKGFLELLKQKSLSADEENFFIDQINKTLESTEVLLRNLIVWTRMQLQEDENATSFSLSELVEEVTESLSSVTLEKKNELHNDVEDGLVVANRQQVIFILKTLIYNANKFTEKGNIQLTGRFEEGNVQISIADSGIGMSQAQIISLLRRKKKLGILGTAGERGNGLGLLITQEFIQKMGGTLFVESKDGCGSTFHFSFPSNAELTAPDVMFSNTINGTA</sequence>
<comment type="catalytic activity">
    <reaction evidence="1">
        <text>ATP + protein L-histidine = ADP + protein N-phospho-L-histidine.</text>
        <dbReference type="EC" id="2.7.13.3"/>
    </reaction>
</comment>
<dbReference type="GO" id="GO:0000155">
    <property type="term" value="F:phosphorelay sensor kinase activity"/>
    <property type="evidence" value="ECO:0007669"/>
    <property type="project" value="InterPro"/>
</dbReference>
<dbReference type="CDD" id="cd00082">
    <property type="entry name" value="HisKA"/>
    <property type="match status" value="1"/>
</dbReference>
<dbReference type="InterPro" id="IPR005467">
    <property type="entry name" value="His_kinase_dom"/>
</dbReference>
<dbReference type="SUPFAM" id="SSF47384">
    <property type="entry name" value="Homodimeric domain of signal transducing histidine kinase"/>
    <property type="match status" value="1"/>
</dbReference>
<dbReference type="Pfam" id="PF01590">
    <property type="entry name" value="GAF"/>
    <property type="match status" value="1"/>
</dbReference>
<dbReference type="Gene3D" id="3.30.565.10">
    <property type="entry name" value="Histidine kinase-like ATPase, C-terminal domain"/>
    <property type="match status" value="1"/>
</dbReference>
<dbReference type="SUPFAM" id="SSF55874">
    <property type="entry name" value="ATPase domain of HSP90 chaperone/DNA topoisomerase II/histidine kinase"/>
    <property type="match status" value="1"/>
</dbReference>
<feature type="domain" description="Histidine kinase" evidence="4">
    <location>
        <begin position="195"/>
        <end position="408"/>
    </location>
</feature>
<reference evidence="5" key="1">
    <citation type="journal article" date="2023" name="Comput. Struct. Biotechnol. J.">
        <title>Discovery of a novel marine Bacteroidetes with a rich repertoire of carbohydrate-active enzymes.</title>
        <authorList>
            <person name="Chen B."/>
            <person name="Liu G."/>
            <person name="Chen Q."/>
            <person name="Wang H."/>
            <person name="Liu L."/>
            <person name="Tang K."/>
        </authorList>
    </citation>
    <scope>NUCLEOTIDE SEQUENCE</scope>
    <source>
        <strain evidence="5">TK19036</strain>
    </source>
</reference>
<accession>A0AA49GTX1</accession>
<dbReference type="EMBL" id="CP120682">
    <property type="protein sequence ID" value="WKN38866.1"/>
    <property type="molecule type" value="Genomic_DNA"/>
</dbReference>
<dbReference type="InterPro" id="IPR003018">
    <property type="entry name" value="GAF"/>
</dbReference>
<dbReference type="InterPro" id="IPR036890">
    <property type="entry name" value="HATPase_C_sf"/>
</dbReference>
<dbReference type="Pfam" id="PF02518">
    <property type="entry name" value="HATPase_c"/>
    <property type="match status" value="1"/>
</dbReference>
<dbReference type="PANTHER" id="PTHR43102">
    <property type="entry name" value="SLR1143 PROTEIN"/>
    <property type="match status" value="1"/>
</dbReference>
<dbReference type="InterPro" id="IPR003594">
    <property type="entry name" value="HATPase_dom"/>
</dbReference>